<evidence type="ECO:0000259" key="7">
    <source>
        <dbReference type="Pfam" id="PF05239"/>
    </source>
</evidence>
<dbReference type="InterPro" id="IPR009000">
    <property type="entry name" value="Transl_B-barrel_sf"/>
</dbReference>
<dbReference type="InterPro" id="IPR027275">
    <property type="entry name" value="PRC-brl_dom"/>
</dbReference>
<dbReference type="GO" id="GO:0005737">
    <property type="term" value="C:cytoplasm"/>
    <property type="evidence" value="ECO:0007669"/>
    <property type="project" value="UniProtKB-SubCell"/>
</dbReference>
<evidence type="ECO:0000256" key="3">
    <source>
        <dbReference type="ARBA" id="ARBA00022552"/>
    </source>
</evidence>
<dbReference type="EMBL" id="FNSL01000001">
    <property type="protein sequence ID" value="SEB55897.1"/>
    <property type="molecule type" value="Genomic_DNA"/>
</dbReference>
<keyword evidence="1 5" id="KW-0963">Cytoplasm</keyword>
<dbReference type="HAMAP" id="MF_00014">
    <property type="entry name" value="Ribosome_mat_RimM"/>
    <property type="match status" value="1"/>
</dbReference>
<reference evidence="9" key="1">
    <citation type="submission" date="2016-10" db="EMBL/GenBank/DDBJ databases">
        <authorList>
            <person name="Varghese N."/>
            <person name="Submissions S."/>
        </authorList>
    </citation>
    <scope>NUCLEOTIDE SEQUENCE [LARGE SCALE GENOMIC DNA]</scope>
    <source>
        <strain evidence="9">ES.061</strain>
    </source>
</reference>
<dbReference type="InterPro" id="IPR011033">
    <property type="entry name" value="PRC_barrel-like_sf"/>
</dbReference>
<keyword evidence="4 5" id="KW-0143">Chaperone</keyword>
<dbReference type="AlphaFoldDB" id="A0A1H4KBT8"/>
<dbReference type="Pfam" id="PF05239">
    <property type="entry name" value="PRC"/>
    <property type="match status" value="1"/>
</dbReference>
<feature type="domain" description="PRC-barrel" evidence="7">
    <location>
        <begin position="98"/>
        <end position="169"/>
    </location>
</feature>
<dbReference type="Proteomes" id="UP000199064">
    <property type="component" value="Unassembled WGS sequence"/>
</dbReference>
<dbReference type="NCBIfam" id="TIGR02273">
    <property type="entry name" value="16S_RimM"/>
    <property type="match status" value="1"/>
</dbReference>
<dbReference type="GO" id="GO:0043022">
    <property type="term" value="F:ribosome binding"/>
    <property type="evidence" value="ECO:0007669"/>
    <property type="project" value="InterPro"/>
</dbReference>
<comment type="subunit">
    <text evidence="5">Binds ribosomal protein uS19.</text>
</comment>
<dbReference type="InterPro" id="IPR002676">
    <property type="entry name" value="RimM_N"/>
</dbReference>
<dbReference type="Pfam" id="PF01782">
    <property type="entry name" value="RimM"/>
    <property type="match status" value="1"/>
</dbReference>
<dbReference type="SUPFAM" id="SSF50447">
    <property type="entry name" value="Translation proteins"/>
    <property type="match status" value="1"/>
</dbReference>
<gene>
    <name evidence="5" type="primary">rimM</name>
    <name evidence="8" type="ORF">SAMN05216452_2123</name>
</gene>
<evidence type="ECO:0000256" key="5">
    <source>
        <dbReference type="HAMAP-Rule" id="MF_00014"/>
    </source>
</evidence>
<evidence type="ECO:0000259" key="6">
    <source>
        <dbReference type="Pfam" id="PF01782"/>
    </source>
</evidence>
<proteinExistence type="inferred from homology"/>
<keyword evidence="3 5" id="KW-0698">rRNA processing</keyword>
<evidence type="ECO:0000313" key="8">
    <source>
        <dbReference type="EMBL" id="SEB55897.1"/>
    </source>
</evidence>
<evidence type="ECO:0000313" key="9">
    <source>
        <dbReference type="Proteomes" id="UP000199064"/>
    </source>
</evidence>
<comment type="subcellular location">
    <subcellularLocation>
        <location evidence="5">Cytoplasm</location>
    </subcellularLocation>
</comment>
<dbReference type="PANTHER" id="PTHR33692">
    <property type="entry name" value="RIBOSOME MATURATION FACTOR RIMM"/>
    <property type="match status" value="1"/>
</dbReference>
<evidence type="ECO:0000256" key="4">
    <source>
        <dbReference type="ARBA" id="ARBA00023186"/>
    </source>
</evidence>
<keyword evidence="9" id="KW-1185">Reference proteome</keyword>
<dbReference type="GO" id="GO:0042274">
    <property type="term" value="P:ribosomal small subunit biogenesis"/>
    <property type="evidence" value="ECO:0007669"/>
    <property type="project" value="UniProtKB-UniRule"/>
</dbReference>
<dbReference type="RefSeq" id="WP_007008308.1">
    <property type="nucleotide sequence ID" value="NZ_FNSL01000001.1"/>
</dbReference>
<evidence type="ECO:0000256" key="1">
    <source>
        <dbReference type="ARBA" id="ARBA00022490"/>
    </source>
</evidence>
<name>A0A1H4KBT8_9HYPH</name>
<comment type="domain">
    <text evidence="5">The PRC barrel domain binds ribosomal protein uS19.</text>
</comment>
<dbReference type="SUPFAM" id="SSF50346">
    <property type="entry name" value="PRC-barrel domain"/>
    <property type="match status" value="1"/>
</dbReference>
<dbReference type="GO" id="GO:0006364">
    <property type="term" value="P:rRNA processing"/>
    <property type="evidence" value="ECO:0007669"/>
    <property type="project" value="UniProtKB-UniRule"/>
</dbReference>
<protein>
    <recommendedName>
        <fullName evidence="5">Ribosome maturation factor RimM</fullName>
    </recommendedName>
</protein>
<dbReference type="Gene3D" id="2.40.30.60">
    <property type="entry name" value="RimM"/>
    <property type="match status" value="1"/>
</dbReference>
<dbReference type="InterPro" id="IPR011961">
    <property type="entry name" value="RimM"/>
</dbReference>
<dbReference type="InterPro" id="IPR036976">
    <property type="entry name" value="RimM_N_sf"/>
</dbReference>
<dbReference type="PANTHER" id="PTHR33692:SF1">
    <property type="entry name" value="RIBOSOME MATURATION FACTOR RIMM"/>
    <property type="match status" value="1"/>
</dbReference>
<feature type="domain" description="RimM N-terminal" evidence="6">
    <location>
        <begin position="13"/>
        <end position="90"/>
    </location>
</feature>
<dbReference type="Gene3D" id="2.30.30.240">
    <property type="entry name" value="PRC-barrel domain"/>
    <property type="match status" value="1"/>
</dbReference>
<keyword evidence="2 5" id="KW-0690">Ribosome biogenesis</keyword>
<dbReference type="GO" id="GO:0005840">
    <property type="term" value="C:ribosome"/>
    <property type="evidence" value="ECO:0007669"/>
    <property type="project" value="InterPro"/>
</dbReference>
<organism evidence="8 9">
    <name type="scientific">Nitratireductor aquibiodomus</name>
    <dbReference type="NCBI Taxonomy" id="204799"/>
    <lineage>
        <taxon>Bacteria</taxon>
        <taxon>Pseudomonadati</taxon>
        <taxon>Pseudomonadota</taxon>
        <taxon>Alphaproteobacteria</taxon>
        <taxon>Hyphomicrobiales</taxon>
        <taxon>Phyllobacteriaceae</taxon>
        <taxon>Nitratireductor</taxon>
    </lineage>
</organism>
<accession>A0A1H4KBT8</accession>
<comment type="function">
    <text evidence="5">An accessory protein needed during the final step in the assembly of 30S ribosomal subunit, possibly for assembly of the head region. Essential for efficient processing of 16S rRNA. May be needed both before and after RbfA during the maturation of 16S rRNA. It has affinity for free ribosomal 30S subunits but not for 70S ribosomes.</text>
</comment>
<sequence length="187" mass="19815">MSRQKNSDTRIQLAVIGAAQGLRGEVRVKAFTGDPLAIGDYGPLTTGDGRKLTVLNVRPAKNVVVARFAEVGDRNAAEALNGTALFVEREALPDDLGEEEFYHADLIGLAVVDGEGERVGRVRALHNFGGGDILEIGLAEGGSTMVPFTRAAAPHVRLSKGEVEIDRVAAGLVEDDDPDMPREGEVS</sequence>
<comment type="similarity">
    <text evidence="5">Belongs to the RimM family.</text>
</comment>
<evidence type="ECO:0000256" key="2">
    <source>
        <dbReference type="ARBA" id="ARBA00022517"/>
    </source>
</evidence>